<dbReference type="EMBL" id="JBHSAS010000001">
    <property type="protein sequence ID" value="MFC4025850.1"/>
    <property type="molecule type" value="Genomic_DNA"/>
</dbReference>
<dbReference type="RefSeq" id="WP_290232381.1">
    <property type="nucleotide sequence ID" value="NZ_JAUFPZ010000002.1"/>
</dbReference>
<organism evidence="1 2">
    <name type="scientific">Zunongwangia endophytica</name>
    <dbReference type="NCBI Taxonomy" id="1808945"/>
    <lineage>
        <taxon>Bacteria</taxon>
        <taxon>Pseudomonadati</taxon>
        <taxon>Bacteroidota</taxon>
        <taxon>Flavobacteriia</taxon>
        <taxon>Flavobacteriales</taxon>
        <taxon>Flavobacteriaceae</taxon>
        <taxon>Zunongwangia</taxon>
    </lineage>
</organism>
<sequence>MKKLKDLDAQKTNELITHILEEKRNGYLMSSCITEKPRAVSHSMVSNFNDYVKDNLNIKDTVHLKIQSRLYKKFKITADLVPNKNILTQVQFEEFKQKSENSKFRFWDWFDTNCENGYCSISKPIFNEAFNLAYVQIGTVCGRLCGGGEERIYKLVNGKWIEKESLGSWVS</sequence>
<accession>A0ABV8H136</accession>
<evidence type="ECO:0000313" key="1">
    <source>
        <dbReference type="EMBL" id="MFC4025850.1"/>
    </source>
</evidence>
<gene>
    <name evidence="1" type="ORF">ACFOS1_00380</name>
</gene>
<keyword evidence="2" id="KW-1185">Reference proteome</keyword>
<reference evidence="2" key="1">
    <citation type="journal article" date="2019" name="Int. J. Syst. Evol. Microbiol.">
        <title>The Global Catalogue of Microorganisms (GCM) 10K type strain sequencing project: providing services to taxonomists for standard genome sequencing and annotation.</title>
        <authorList>
            <consortium name="The Broad Institute Genomics Platform"/>
            <consortium name="The Broad Institute Genome Sequencing Center for Infectious Disease"/>
            <person name="Wu L."/>
            <person name="Ma J."/>
        </authorList>
    </citation>
    <scope>NUCLEOTIDE SEQUENCE [LARGE SCALE GENOMIC DNA]</scope>
    <source>
        <strain evidence="2">CECT 9128</strain>
    </source>
</reference>
<comment type="caution">
    <text evidence="1">The sequence shown here is derived from an EMBL/GenBank/DDBJ whole genome shotgun (WGS) entry which is preliminary data.</text>
</comment>
<proteinExistence type="predicted"/>
<name>A0ABV8H136_9FLAO</name>
<dbReference type="Proteomes" id="UP001595793">
    <property type="component" value="Unassembled WGS sequence"/>
</dbReference>
<evidence type="ECO:0000313" key="2">
    <source>
        <dbReference type="Proteomes" id="UP001595793"/>
    </source>
</evidence>
<protein>
    <submittedName>
        <fullName evidence="1">Uncharacterized protein</fullName>
    </submittedName>
</protein>